<dbReference type="InterPro" id="IPR002818">
    <property type="entry name" value="DJ-1/PfpI"/>
</dbReference>
<dbReference type="SUPFAM" id="SSF52317">
    <property type="entry name" value="Class I glutamine amidotransferase-like"/>
    <property type="match status" value="1"/>
</dbReference>
<dbReference type="EMBL" id="JASJQH010000011">
    <property type="protein sequence ID" value="KAK9768609.1"/>
    <property type="molecule type" value="Genomic_DNA"/>
</dbReference>
<sequence>MITLVTCVVGHNNPLGHNNSTTIGIVLYPGFEELDVFGPRAILSFNKTYLITEKPGIVESRTGAQLKVDYHFQNHPQFDVLMIPGGIVKQQLTNPVIIQFIEEQAKKAQIVLTVCTGSALLAKTGLLDGLKATTNKMVWSSVTSRFPEVKWVRHARWAQDGKYISSSGVSAGTDMATYFVQKYLGEEILHIRLNFTEYIWNSDSNNDPYTFAEMDFPPDTLSYII</sequence>
<accession>A0ABR2X4C3</accession>
<proteinExistence type="predicted"/>
<evidence type="ECO:0000313" key="2">
    <source>
        <dbReference type="EMBL" id="KAK9768609.1"/>
    </source>
</evidence>
<evidence type="ECO:0000313" key="3">
    <source>
        <dbReference type="Proteomes" id="UP001479436"/>
    </source>
</evidence>
<feature type="domain" description="DJ-1/PfpI" evidence="1">
    <location>
        <begin position="23"/>
        <end position="180"/>
    </location>
</feature>
<gene>
    <name evidence="2" type="ORF">K7432_000596</name>
</gene>
<dbReference type="PANTHER" id="PTHR43130">
    <property type="entry name" value="ARAC-FAMILY TRANSCRIPTIONAL REGULATOR"/>
    <property type="match status" value="1"/>
</dbReference>
<evidence type="ECO:0000259" key="1">
    <source>
        <dbReference type="Pfam" id="PF01965"/>
    </source>
</evidence>
<comment type="caution">
    <text evidence="2">The sequence shown here is derived from an EMBL/GenBank/DDBJ whole genome shotgun (WGS) entry which is preliminary data.</text>
</comment>
<dbReference type="InterPro" id="IPR029062">
    <property type="entry name" value="Class_I_gatase-like"/>
</dbReference>
<dbReference type="Proteomes" id="UP001479436">
    <property type="component" value="Unassembled WGS sequence"/>
</dbReference>
<protein>
    <recommendedName>
        <fullName evidence="1">DJ-1/PfpI domain-containing protein</fullName>
    </recommendedName>
</protein>
<dbReference type="PANTHER" id="PTHR43130:SF15">
    <property type="entry name" value="THIJ_PFPI FAMILY PROTEIN (AFU_ORTHOLOGUE AFUA_5G14240)"/>
    <property type="match status" value="1"/>
</dbReference>
<keyword evidence="3" id="KW-1185">Reference proteome</keyword>
<dbReference type="Gene3D" id="3.40.50.880">
    <property type="match status" value="1"/>
</dbReference>
<reference evidence="2 3" key="1">
    <citation type="submission" date="2023-04" db="EMBL/GenBank/DDBJ databases">
        <title>Genome of Basidiobolus ranarum AG-B5.</title>
        <authorList>
            <person name="Stajich J.E."/>
            <person name="Carter-House D."/>
            <person name="Gryganskyi A."/>
        </authorList>
    </citation>
    <scope>NUCLEOTIDE SEQUENCE [LARGE SCALE GENOMIC DNA]</scope>
    <source>
        <strain evidence="2 3">AG-B5</strain>
    </source>
</reference>
<dbReference type="InterPro" id="IPR052158">
    <property type="entry name" value="INH-QAR"/>
</dbReference>
<name>A0ABR2X4C3_9FUNG</name>
<organism evidence="2 3">
    <name type="scientific">Basidiobolus ranarum</name>
    <dbReference type="NCBI Taxonomy" id="34480"/>
    <lineage>
        <taxon>Eukaryota</taxon>
        <taxon>Fungi</taxon>
        <taxon>Fungi incertae sedis</taxon>
        <taxon>Zoopagomycota</taxon>
        <taxon>Entomophthoromycotina</taxon>
        <taxon>Basidiobolomycetes</taxon>
        <taxon>Basidiobolales</taxon>
        <taxon>Basidiobolaceae</taxon>
        <taxon>Basidiobolus</taxon>
    </lineage>
</organism>
<dbReference type="Pfam" id="PF01965">
    <property type="entry name" value="DJ-1_PfpI"/>
    <property type="match status" value="1"/>
</dbReference>
<dbReference type="CDD" id="cd03139">
    <property type="entry name" value="GATase1_PfpI_2"/>
    <property type="match status" value="1"/>
</dbReference>